<dbReference type="Proteomes" id="UP000447355">
    <property type="component" value="Unassembled WGS sequence"/>
</dbReference>
<evidence type="ECO:0008006" key="5">
    <source>
        <dbReference type="Google" id="ProtNLM"/>
    </source>
</evidence>
<keyword evidence="2" id="KW-0732">Signal</keyword>
<dbReference type="RefSeq" id="WP_161087791.1">
    <property type="nucleotide sequence ID" value="NZ_WWCX01000185.1"/>
</dbReference>
<proteinExistence type="predicted"/>
<dbReference type="EMBL" id="WWCX01000185">
    <property type="protein sequence ID" value="MYM99031.1"/>
    <property type="molecule type" value="Genomic_DNA"/>
</dbReference>
<name>A0A845GY62_9BURK</name>
<reference evidence="3" key="1">
    <citation type="submission" date="2019-12" db="EMBL/GenBank/DDBJ databases">
        <title>Novel species isolated from a subtropical stream in China.</title>
        <authorList>
            <person name="Lu H."/>
        </authorList>
    </citation>
    <scope>NUCLEOTIDE SEQUENCE [LARGE SCALE GENOMIC DNA]</scope>
    <source>
        <strain evidence="3">FT81W</strain>
    </source>
</reference>
<feature type="region of interest" description="Disordered" evidence="1">
    <location>
        <begin position="266"/>
        <end position="292"/>
    </location>
</feature>
<accession>A0A845GY62</accession>
<gene>
    <name evidence="3" type="ORF">GTP90_34825</name>
</gene>
<feature type="signal peptide" evidence="2">
    <location>
        <begin position="1"/>
        <end position="22"/>
    </location>
</feature>
<evidence type="ECO:0000256" key="2">
    <source>
        <dbReference type="SAM" id="SignalP"/>
    </source>
</evidence>
<protein>
    <recommendedName>
        <fullName evidence="5">Sel1 repeat family protein</fullName>
    </recommendedName>
</protein>
<sequence length="292" mass="30619">MKKTIYGALVAGAGFAAFLLSASPSSVAPADAGHAAWPTQSVPAPVTSVAASSHAPCEQATAEPDEIRQFSISRLAGQVQLELSTALTDPASALTKAEQGHSAAAIAVLYLAANCSRLRGRFDFFGLVPDDLDLPSMRTCRQLPRQLRRSPLTVLDKVIEASPEAQLLYAANGLLVRQARLAEVVPGSPGRDDAELASELASIEKKALRAAHAGVSEAYLFLAMHYDDGSLGAVDAHKASYFARQFHAERPDAGAARRLAYFKQRSPSEAAPAAPCGKGGGSRVINPFSGRG</sequence>
<dbReference type="AlphaFoldDB" id="A0A845GY62"/>
<evidence type="ECO:0000313" key="3">
    <source>
        <dbReference type="EMBL" id="MYM99031.1"/>
    </source>
</evidence>
<comment type="caution">
    <text evidence="3">The sequence shown here is derived from an EMBL/GenBank/DDBJ whole genome shotgun (WGS) entry which is preliminary data.</text>
</comment>
<evidence type="ECO:0000256" key="1">
    <source>
        <dbReference type="SAM" id="MobiDB-lite"/>
    </source>
</evidence>
<organism evidence="3 4">
    <name type="scientific">Duganella vulcania</name>
    <dbReference type="NCBI Taxonomy" id="2692166"/>
    <lineage>
        <taxon>Bacteria</taxon>
        <taxon>Pseudomonadati</taxon>
        <taxon>Pseudomonadota</taxon>
        <taxon>Betaproteobacteria</taxon>
        <taxon>Burkholderiales</taxon>
        <taxon>Oxalobacteraceae</taxon>
        <taxon>Telluria group</taxon>
        <taxon>Duganella</taxon>
    </lineage>
</organism>
<evidence type="ECO:0000313" key="4">
    <source>
        <dbReference type="Proteomes" id="UP000447355"/>
    </source>
</evidence>
<feature type="chain" id="PRO_5032508793" description="Sel1 repeat family protein" evidence="2">
    <location>
        <begin position="23"/>
        <end position="292"/>
    </location>
</feature>